<evidence type="ECO:0000313" key="2">
    <source>
        <dbReference type="Proteomes" id="UP001489004"/>
    </source>
</evidence>
<comment type="caution">
    <text evidence="1">The sequence shown here is derived from an EMBL/GenBank/DDBJ whole genome shotgun (WGS) entry which is preliminary data.</text>
</comment>
<dbReference type="AlphaFoldDB" id="A0AAW1P770"/>
<accession>A0AAW1P770</accession>
<keyword evidence="2" id="KW-1185">Reference proteome</keyword>
<reference evidence="1 2" key="1">
    <citation type="journal article" date="2024" name="Nat. Commun.">
        <title>Phylogenomics reveals the evolutionary origins of lichenization in chlorophyte algae.</title>
        <authorList>
            <person name="Puginier C."/>
            <person name="Libourel C."/>
            <person name="Otte J."/>
            <person name="Skaloud P."/>
            <person name="Haon M."/>
            <person name="Grisel S."/>
            <person name="Petersen M."/>
            <person name="Berrin J.G."/>
            <person name="Delaux P.M."/>
            <person name="Dal Grande F."/>
            <person name="Keller J."/>
        </authorList>
    </citation>
    <scope>NUCLEOTIDE SEQUENCE [LARGE SCALE GENOMIC DNA]</scope>
    <source>
        <strain evidence="1 2">SAG 2043</strain>
    </source>
</reference>
<sequence length="226" mass="25815">MVHCAADEVSQLTKRYNQTVEEYNENGRFPTRPVVLGKHVKQGFYFKVDQDDPKTGAGVLFKDPSFVHKEALGVITFQLMQQLRDVGGRRLLYLSGAGTQQVAASSFEPDECLCEAPLTGPHDTDDMRFPIEHSFATNKVLAEKKDDRWCEQERVVGSILLETYPMQEARQAPRMRAMQDGYQLAIPVEAMFRYRSCPAELRTKHLIIDAYELQEAVYDSLDVQHR</sequence>
<dbReference type="Proteomes" id="UP001489004">
    <property type="component" value="Unassembled WGS sequence"/>
</dbReference>
<protein>
    <submittedName>
        <fullName evidence="1">Uncharacterized protein</fullName>
    </submittedName>
</protein>
<name>A0AAW1P770_9CHLO</name>
<organism evidence="1 2">
    <name type="scientific">[Myrmecia] bisecta</name>
    <dbReference type="NCBI Taxonomy" id="41462"/>
    <lineage>
        <taxon>Eukaryota</taxon>
        <taxon>Viridiplantae</taxon>
        <taxon>Chlorophyta</taxon>
        <taxon>core chlorophytes</taxon>
        <taxon>Trebouxiophyceae</taxon>
        <taxon>Trebouxiales</taxon>
        <taxon>Trebouxiaceae</taxon>
        <taxon>Myrmecia</taxon>
    </lineage>
</organism>
<gene>
    <name evidence="1" type="ORF">WJX72_005626</name>
</gene>
<proteinExistence type="predicted"/>
<dbReference type="EMBL" id="JALJOR010000018">
    <property type="protein sequence ID" value="KAK9804301.1"/>
    <property type="molecule type" value="Genomic_DNA"/>
</dbReference>
<evidence type="ECO:0000313" key="1">
    <source>
        <dbReference type="EMBL" id="KAK9804301.1"/>
    </source>
</evidence>